<dbReference type="SMART" id="SM00248">
    <property type="entry name" value="ANK"/>
    <property type="match status" value="2"/>
</dbReference>
<keyword evidence="5" id="KW-0040">ANK repeat</keyword>
<keyword evidence="6 7" id="KW-0472">Membrane</keyword>
<evidence type="ECO:0000259" key="8">
    <source>
        <dbReference type="Pfam" id="PF13962"/>
    </source>
</evidence>
<keyword evidence="10" id="KW-1185">Reference proteome</keyword>
<dbReference type="Pfam" id="PF13962">
    <property type="entry name" value="PGG"/>
    <property type="match status" value="1"/>
</dbReference>
<dbReference type="OrthoDB" id="10040922at2759"/>
<dbReference type="EMBL" id="BJWL01000003">
    <property type="protein sequence ID" value="GFY84996.1"/>
    <property type="molecule type" value="Genomic_DNA"/>
</dbReference>
<dbReference type="InterPro" id="IPR036770">
    <property type="entry name" value="Ankyrin_rpt-contain_sf"/>
</dbReference>
<evidence type="ECO:0000313" key="9">
    <source>
        <dbReference type="EMBL" id="GFY84996.1"/>
    </source>
</evidence>
<evidence type="ECO:0000313" key="10">
    <source>
        <dbReference type="Proteomes" id="UP000585474"/>
    </source>
</evidence>
<reference evidence="9 10" key="1">
    <citation type="submission" date="2019-07" db="EMBL/GenBank/DDBJ databases">
        <title>De Novo Assembly of kiwifruit Actinidia rufa.</title>
        <authorList>
            <person name="Sugita-Konishi S."/>
            <person name="Sato K."/>
            <person name="Mori E."/>
            <person name="Abe Y."/>
            <person name="Kisaki G."/>
            <person name="Hamano K."/>
            <person name="Suezawa K."/>
            <person name="Otani M."/>
            <person name="Fukuda T."/>
            <person name="Manabe T."/>
            <person name="Gomi K."/>
            <person name="Tabuchi M."/>
            <person name="Akimitsu K."/>
            <person name="Kataoka I."/>
        </authorList>
    </citation>
    <scope>NUCLEOTIDE SEQUENCE [LARGE SCALE GENOMIC DNA]</scope>
    <source>
        <strain evidence="10">cv. Fuchu</strain>
    </source>
</reference>
<evidence type="ECO:0000256" key="3">
    <source>
        <dbReference type="ARBA" id="ARBA00022737"/>
    </source>
</evidence>
<evidence type="ECO:0000256" key="1">
    <source>
        <dbReference type="ARBA" id="ARBA00004141"/>
    </source>
</evidence>
<keyword evidence="3" id="KW-0677">Repeat</keyword>
<dbReference type="Gene3D" id="1.25.40.20">
    <property type="entry name" value="Ankyrin repeat-containing domain"/>
    <property type="match status" value="1"/>
</dbReference>
<evidence type="ECO:0000256" key="4">
    <source>
        <dbReference type="ARBA" id="ARBA00022989"/>
    </source>
</evidence>
<dbReference type="InterPro" id="IPR026961">
    <property type="entry name" value="PGG_dom"/>
</dbReference>
<keyword evidence="2 7" id="KW-0812">Transmembrane</keyword>
<feature type="transmembrane region" description="Helical" evidence="7">
    <location>
        <begin position="187"/>
        <end position="210"/>
    </location>
</feature>
<dbReference type="PANTHER" id="PTHR24186">
    <property type="entry name" value="PROTEIN PHOSPHATASE 1 REGULATORY SUBUNIT"/>
    <property type="match status" value="1"/>
</dbReference>
<proteinExistence type="predicted"/>
<feature type="transmembrane region" description="Helical" evidence="7">
    <location>
        <begin position="271"/>
        <end position="295"/>
    </location>
</feature>
<gene>
    <name evidence="9" type="ORF">Acr_03g0017700</name>
</gene>
<dbReference type="InterPro" id="IPR002110">
    <property type="entry name" value="Ankyrin_rpt"/>
</dbReference>
<evidence type="ECO:0000256" key="6">
    <source>
        <dbReference type="ARBA" id="ARBA00023136"/>
    </source>
</evidence>
<name>A0A7J0EFN2_9ERIC</name>
<comment type="subcellular location">
    <subcellularLocation>
        <location evidence="1">Membrane</location>
        <topology evidence="1">Multi-pass membrane protein</topology>
    </subcellularLocation>
</comment>
<dbReference type="Proteomes" id="UP000585474">
    <property type="component" value="Unassembled WGS sequence"/>
</dbReference>
<dbReference type="GO" id="GO:0005886">
    <property type="term" value="C:plasma membrane"/>
    <property type="evidence" value="ECO:0007669"/>
    <property type="project" value="TreeGrafter"/>
</dbReference>
<dbReference type="AlphaFoldDB" id="A0A7J0EFN2"/>
<feature type="transmembrane region" description="Helical" evidence="7">
    <location>
        <begin position="301"/>
        <end position="322"/>
    </location>
</feature>
<protein>
    <submittedName>
        <fullName evidence="9">Ankyrin repeat family protein</fullName>
    </submittedName>
</protein>
<accession>A0A7J0EFN2</accession>
<evidence type="ECO:0000256" key="5">
    <source>
        <dbReference type="ARBA" id="ARBA00023043"/>
    </source>
</evidence>
<comment type="caution">
    <text evidence="9">The sequence shown here is derived from an EMBL/GenBank/DDBJ whole genome shotgun (WGS) entry which is preliminary data.</text>
</comment>
<dbReference type="Pfam" id="PF12796">
    <property type="entry name" value="Ank_2"/>
    <property type="match status" value="1"/>
</dbReference>
<dbReference type="PANTHER" id="PTHR24186:SF50">
    <property type="entry name" value="ANKYRIN REPEAT-CONTAINING PROTEIN ITN1-LIKE ISOFORM X1"/>
    <property type="match status" value="1"/>
</dbReference>
<sequence>MRELLNADKDVAYQIAEEDGKKTALHLAALHGKVEAMEELLSHCPDCWEMVNDRGQNILHIAIEWGISDAVQCILKRRWVGNLLNQKDNEGNTPLHMFAVSDCNIPDLIHHPLADRGAFNKENLTPRDKATSVDSFRRYEEVIIGVLNRVEAPRGWRNIVHDDSERMTEWKKNRAENNKRKGDINKLINNNMIVAALIATVSFAAGFTLPGGYDGNAGPNQGMAVLVRKAAFKAFVISITMAVICSTSALFVFLIGSYYDSPMKVYNRSSIGFFLMLISMVAMMIAFITGTYAVLATTPGLGLAIAVCVIGCSFLVIGYIFLHKLLL</sequence>
<feature type="transmembrane region" description="Helical" evidence="7">
    <location>
        <begin position="230"/>
        <end position="259"/>
    </location>
</feature>
<feature type="domain" description="PGG" evidence="8">
    <location>
        <begin position="184"/>
        <end position="294"/>
    </location>
</feature>
<evidence type="ECO:0000256" key="7">
    <source>
        <dbReference type="SAM" id="Phobius"/>
    </source>
</evidence>
<keyword evidence="4 7" id="KW-1133">Transmembrane helix</keyword>
<dbReference type="SUPFAM" id="SSF48403">
    <property type="entry name" value="Ankyrin repeat"/>
    <property type="match status" value="1"/>
</dbReference>
<evidence type="ECO:0000256" key="2">
    <source>
        <dbReference type="ARBA" id="ARBA00022692"/>
    </source>
</evidence>
<organism evidence="9 10">
    <name type="scientific">Actinidia rufa</name>
    <dbReference type="NCBI Taxonomy" id="165716"/>
    <lineage>
        <taxon>Eukaryota</taxon>
        <taxon>Viridiplantae</taxon>
        <taxon>Streptophyta</taxon>
        <taxon>Embryophyta</taxon>
        <taxon>Tracheophyta</taxon>
        <taxon>Spermatophyta</taxon>
        <taxon>Magnoliopsida</taxon>
        <taxon>eudicotyledons</taxon>
        <taxon>Gunneridae</taxon>
        <taxon>Pentapetalae</taxon>
        <taxon>asterids</taxon>
        <taxon>Ericales</taxon>
        <taxon>Actinidiaceae</taxon>
        <taxon>Actinidia</taxon>
    </lineage>
</organism>